<evidence type="ECO:0000313" key="2">
    <source>
        <dbReference type="EMBL" id="KAG0495401.1"/>
    </source>
</evidence>
<reference evidence="2 3" key="1">
    <citation type="journal article" date="2020" name="Nat. Food">
        <title>A phased Vanilla planifolia genome enables genetic improvement of flavour and production.</title>
        <authorList>
            <person name="Hasing T."/>
            <person name="Tang H."/>
            <person name="Brym M."/>
            <person name="Khazi F."/>
            <person name="Huang T."/>
            <person name="Chambers A.H."/>
        </authorList>
    </citation>
    <scope>NUCLEOTIDE SEQUENCE [LARGE SCALE GENOMIC DNA]</scope>
    <source>
        <tissue evidence="2">Leaf</tissue>
    </source>
</reference>
<evidence type="ECO:0000313" key="3">
    <source>
        <dbReference type="Proteomes" id="UP000636800"/>
    </source>
</evidence>
<dbReference type="AlphaFoldDB" id="A0A835VGA6"/>
<feature type="compositionally biased region" description="Low complexity" evidence="1">
    <location>
        <begin position="119"/>
        <end position="128"/>
    </location>
</feature>
<proteinExistence type="predicted"/>
<name>A0A835VGA6_VANPL</name>
<feature type="region of interest" description="Disordered" evidence="1">
    <location>
        <begin position="1"/>
        <end position="157"/>
    </location>
</feature>
<organism evidence="2 3">
    <name type="scientific">Vanilla planifolia</name>
    <name type="common">Vanilla</name>
    <dbReference type="NCBI Taxonomy" id="51239"/>
    <lineage>
        <taxon>Eukaryota</taxon>
        <taxon>Viridiplantae</taxon>
        <taxon>Streptophyta</taxon>
        <taxon>Embryophyta</taxon>
        <taxon>Tracheophyta</taxon>
        <taxon>Spermatophyta</taxon>
        <taxon>Magnoliopsida</taxon>
        <taxon>Liliopsida</taxon>
        <taxon>Asparagales</taxon>
        <taxon>Orchidaceae</taxon>
        <taxon>Vanilloideae</taxon>
        <taxon>Vanilleae</taxon>
        <taxon>Vanilla</taxon>
    </lineage>
</organism>
<sequence length="190" mass="20630">MGSCVSKCHLSPSSLVHPNPPQDKLVISQTSSHPLSKPSSSSSSSGFESSTNSHSSSSSSSSIAGPQKTSNPILQPKQQFKTTEQATTLPAKRERSSSPPARQKSFRKAAELRPPTGRSWPPSSSPLPALQKRDGTTKIPRPTHPFSASRMLGRGNSMRKAQFVHPEEGKAGWMEEMDNPLIFMECFIFI</sequence>
<dbReference type="EMBL" id="JADCNL010000001">
    <property type="protein sequence ID" value="KAG0495401.1"/>
    <property type="molecule type" value="Genomic_DNA"/>
</dbReference>
<gene>
    <name evidence="2" type="ORF">HPP92_000092</name>
</gene>
<feature type="compositionally biased region" description="Low complexity" evidence="1">
    <location>
        <begin position="28"/>
        <end position="62"/>
    </location>
</feature>
<keyword evidence="3" id="KW-1185">Reference proteome</keyword>
<feature type="compositionally biased region" description="Polar residues" evidence="1">
    <location>
        <begin position="63"/>
        <end position="88"/>
    </location>
</feature>
<accession>A0A835VGA6</accession>
<protein>
    <submittedName>
        <fullName evidence="2">Uncharacterized protein</fullName>
    </submittedName>
</protein>
<dbReference type="Proteomes" id="UP000636800">
    <property type="component" value="Chromosome 1"/>
</dbReference>
<comment type="caution">
    <text evidence="2">The sequence shown here is derived from an EMBL/GenBank/DDBJ whole genome shotgun (WGS) entry which is preliminary data.</text>
</comment>
<evidence type="ECO:0000256" key="1">
    <source>
        <dbReference type="SAM" id="MobiDB-lite"/>
    </source>
</evidence>